<keyword evidence="10" id="KW-1185">Reference proteome</keyword>
<keyword evidence="1" id="KW-0808">Transferase</keyword>
<dbReference type="InterPro" id="IPR041373">
    <property type="entry name" value="RT_RNaseH"/>
</dbReference>
<keyword evidence="2" id="KW-0548">Nucleotidyltransferase</keyword>
<evidence type="ECO:0000256" key="5">
    <source>
        <dbReference type="ARBA" id="ARBA00022801"/>
    </source>
</evidence>
<dbReference type="SUPFAM" id="SSF56672">
    <property type="entry name" value="DNA/RNA polymerases"/>
    <property type="match status" value="1"/>
</dbReference>
<dbReference type="Gene3D" id="3.10.10.10">
    <property type="entry name" value="HIV Type 1 Reverse Transcriptase, subunit A, domain 1"/>
    <property type="match status" value="1"/>
</dbReference>
<keyword evidence="6" id="KW-0695">RNA-directed DNA polymerase</keyword>
<dbReference type="Pfam" id="PF00078">
    <property type="entry name" value="RVT_1"/>
    <property type="match status" value="1"/>
</dbReference>
<dbReference type="EMBL" id="QJKJ01005525">
    <property type="protein sequence ID" value="RDX89947.1"/>
    <property type="molecule type" value="Genomic_DNA"/>
</dbReference>
<dbReference type="OrthoDB" id="529980at2759"/>
<dbReference type="CDD" id="cd09274">
    <property type="entry name" value="RNase_HI_RT_Ty3"/>
    <property type="match status" value="1"/>
</dbReference>
<reference evidence="9" key="1">
    <citation type="submission" date="2018-05" db="EMBL/GenBank/DDBJ databases">
        <title>Draft genome of Mucuna pruriens seed.</title>
        <authorList>
            <person name="Nnadi N.E."/>
            <person name="Vos R."/>
            <person name="Hasami M.H."/>
            <person name="Devisetty U.K."/>
            <person name="Aguiy J.C."/>
        </authorList>
    </citation>
    <scope>NUCLEOTIDE SEQUENCE [LARGE SCALE GENOMIC DNA]</scope>
    <source>
        <strain evidence="9">JCA_2017</strain>
    </source>
</reference>
<keyword evidence="3" id="KW-0540">Nuclease</keyword>
<dbReference type="CDD" id="cd01647">
    <property type="entry name" value="RT_LTR"/>
    <property type="match status" value="1"/>
</dbReference>
<evidence type="ECO:0000313" key="10">
    <source>
        <dbReference type="Proteomes" id="UP000257109"/>
    </source>
</evidence>
<dbReference type="Pfam" id="PF17917">
    <property type="entry name" value="RT_RNaseH"/>
    <property type="match status" value="1"/>
</dbReference>
<dbReference type="AlphaFoldDB" id="A0A371GHC7"/>
<keyword evidence="5" id="KW-0378">Hydrolase</keyword>
<comment type="caution">
    <text evidence="9">The sequence shown here is derived from an EMBL/GenBank/DDBJ whole genome shotgun (WGS) entry which is preliminary data.</text>
</comment>
<evidence type="ECO:0000256" key="4">
    <source>
        <dbReference type="ARBA" id="ARBA00022759"/>
    </source>
</evidence>
<feature type="non-terminal residue" evidence="9">
    <location>
        <position position="1"/>
    </location>
</feature>
<proteinExistence type="predicted"/>
<feature type="domain" description="Reverse transcriptase" evidence="7">
    <location>
        <begin position="11"/>
        <end position="98"/>
    </location>
</feature>
<dbReference type="PANTHER" id="PTHR35046:SF9">
    <property type="entry name" value="RNA-DIRECTED DNA POLYMERASE"/>
    <property type="match status" value="1"/>
</dbReference>
<gene>
    <name evidence="9" type="ORF">CR513_28245</name>
</gene>
<keyword evidence="4" id="KW-0255">Endonuclease</keyword>
<dbReference type="Gene3D" id="3.30.70.270">
    <property type="match status" value="1"/>
</dbReference>
<evidence type="ECO:0000256" key="1">
    <source>
        <dbReference type="ARBA" id="ARBA00022679"/>
    </source>
</evidence>
<sequence>MSTCVMLVILVPKKDDTWRMCTNCRLINNITGRYRHLIPCLDYLLDELHGFNIFSKIDFRSGYHQIRVRKGDEWNMTFKIKFELYEWFIMLFGLINAPKTSFANLEKCVFSTHEVTFLGFIVDSHGVKVDEEKVKLTQAQILVLSNFSKSFELECDASSIGIRVQERHPIAYFSEKLKGAQLNYSTYDQELYALVREFVIHSDHEALKHLRGKGKLNKRHAKWVEFLEQFSYVIKHKQDKINVVANALSRRHALNVMLETKGKRICVPMSSIQQLLVKETHKGGLMSHFGEFKTF</sequence>
<protein>
    <submittedName>
        <fullName evidence="9">Uncharacterized protein</fullName>
    </submittedName>
</protein>
<dbReference type="GO" id="GO:0016787">
    <property type="term" value="F:hydrolase activity"/>
    <property type="evidence" value="ECO:0007669"/>
    <property type="project" value="UniProtKB-KW"/>
</dbReference>
<dbReference type="GO" id="GO:0003964">
    <property type="term" value="F:RNA-directed DNA polymerase activity"/>
    <property type="evidence" value="ECO:0007669"/>
    <property type="project" value="UniProtKB-KW"/>
</dbReference>
<feature type="domain" description="Reverse transcriptase RNase H-like" evidence="8">
    <location>
        <begin position="146"/>
        <end position="230"/>
    </location>
</feature>
<organism evidence="9 10">
    <name type="scientific">Mucuna pruriens</name>
    <name type="common">Velvet bean</name>
    <name type="synonym">Dolichos pruriens</name>
    <dbReference type="NCBI Taxonomy" id="157652"/>
    <lineage>
        <taxon>Eukaryota</taxon>
        <taxon>Viridiplantae</taxon>
        <taxon>Streptophyta</taxon>
        <taxon>Embryophyta</taxon>
        <taxon>Tracheophyta</taxon>
        <taxon>Spermatophyta</taxon>
        <taxon>Magnoliopsida</taxon>
        <taxon>eudicotyledons</taxon>
        <taxon>Gunneridae</taxon>
        <taxon>Pentapetalae</taxon>
        <taxon>rosids</taxon>
        <taxon>fabids</taxon>
        <taxon>Fabales</taxon>
        <taxon>Fabaceae</taxon>
        <taxon>Papilionoideae</taxon>
        <taxon>50 kb inversion clade</taxon>
        <taxon>NPAAA clade</taxon>
        <taxon>indigoferoid/millettioid clade</taxon>
        <taxon>Phaseoleae</taxon>
        <taxon>Mucuna</taxon>
    </lineage>
</organism>
<dbReference type="InterPro" id="IPR043128">
    <property type="entry name" value="Rev_trsase/Diguanyl_cyclase"/>
</dbReference>
<evidence type="ECO:0000259" key="8">
    <source>
        <dbReference type="Pfam" id="PF17917"/>
    </source>
</evidence>
<evidence type="ECO:0000259" key="7">
    <source>
        <dbReference type="Pfam" id="PF00078"/>
    </source>
</evidence>
<dbReference type="Proteomes" id="UP000257109">
    <property type="component" value="Unassembled WGS sequence"/>
</dbReference>
<dbReference type="PANTHER" id="PTHR35046">
    <property type="entry name" value="ZINC KNUCKLE (CCHC-TYPE) FAMILY PROTEIN"/>
    <property type="match status" value="1"/>
</dbReference>
<evidence type="ECO:0000256" key="6">
    <source>
        <dbReference type="ARBA" id="ARBA00022918"/>
    </source>
</evidence>
<evidence type="ECO:0000313" key="9">
    <source>
        <dbReference type="EMBL" id="RDX89947.1"/>
    </source>
</evidence>
<dbReference type="InterPro" id="IPR000477">
    <property type="entry name" value="RT_dom"/>
</dbReference>
<evidence type="ECO:0000256" key="3">
    <source>
        <dbReference type="ARBA" id="ARBA00022722"/>
    </source>
</evidence>
<dbReference type="InterPro" id="IPR043502">
    <property type="entry name" value="DNA/RNA_pol_sf"/>
</dbReference>
<accession>A0A371GHC7</accession>
<dbReference type="GO" id="GO:0004519">
    <property type="term" value="F:endonuclease activity"/>
    <property type="evidence" value="ECO:0007669"/>
    <property type="project" value="UniProtKB-KW"/>
</dbReference>
<name>A0A371GHC7_MUCPR</name>
<evidence type="ECO:0000256" key="2">
    <source>
        <dbReference type="ARBA" id="ARBA00022695"/>
    </source>
</evidence>